<feature type="domain" description="BTB" evidence="3">
    <location>
        <begin position="28"/>
        <end position="107"/>
    </location>
</feature>
<evidence type="ECO:0000256" key="2">
    <source>
        <dbReference type="ARBA" id="ARBA00022737"/>
    </source>
</evidence>
<dbReference type="Pfam" id="PF00651">
    <property type="entry name" value="BTB"/>
    <property type="match status" value="1"/>
</dbReference>
<dbReference type="InterPro" id="IPR011333">
    <property type="entry name" value="SKP1/BTB/POZ_sf"/>
</dbReference>
<evidence type="ECO:0000313" key="5">
    <source>
        <dbReference type="Proteomes" id="UP000271162"/>
    </source>
</evidence>
<dbReference type="STRING" id="27835.A0A0N4Y9N8"/>
<dbReference type="InterPro" id="IPR006652">
    <property type="entry name" value="Kelch_1"/>
</dbReference>
<evidence type="ECO:0000256" key="1">
    <source>
        <dbReference type="ARBA" id="ARBA00022441"/>
    </source>
</evidence>
<dbReference type="WBParaSite" id="NBR_0001304201-mRNA-1">
    <property type="protein sequence ID" value="NBR_0001304201-mRNA-1"/>
    <property type="gene ID" value="NBR_0001304201"/>
</dbReference>
<sequence>MPSELINEKLPAEVLSKMASFRESGTFCDVILEADSSSKDKSEPTSSTSVRAHKLVLAAASPYFRETLSRGSFVDSKEIRIVVEDIDGKTLRVLVDYMYTGSLNINEKNVRVLFAAAEILHLDFIRSECSSVLVGVRLPLMSREFLLDRVYNEPMRIMVAGGAPDIVSRLADVNIYDPYSQQWTSAASLLRPRRDFGMATVGDSMLLVEQAHSMFFDP</sequence>
<dbReference type="Proteomes" id="UP000271162">
    <property type="component" value="Unassembled WGS sequence"/>
</dbReference>
<reference evidence="6" key="1">
    <citation type="submission" date="2017-02" db="UniProtKB">
        <authorList>
            <consortium name="WormBaseParasite"/>
        </authorList>
    </citation>
    <scope>IDENTIFICATION</scope>
</reference>
<dbReference type="SUPFAM" id="SSF117281">
    <property type="entry name" value="Kelch motif"/>
    <property type="match status" value="1"/>
</dbReference>
<reference evidence="4 5" key="2">
    <citation type="submission" date="2018-11" db="EMBL/GenBank/DDBJ databases">
        <authorList>
            <consortium name="Pathogen Informatics"/>
        </authorList>
    </citation>
    <scope>NUCLEOTIDE SEQUENCE [LARGE SCALE GENOMIC DNA]</scope>
</reference>
<dbReference type="Gene3D" id="3.30.710.10">
    <property type="entry name" value="Potassium Channel Kv1.1, Chain A"/>
    <property type="match status" value="1"/>
</dbReference>
<organism evidence="6">
    <name type="scientific">Nippostrongylus brasiliensis</name>
    <name type="common">Rat hookworm</name>
    <dbReference type="NCBI Taxonomy" id="27835"/>
    <lineage>
        <taxon>Eukaryota</taxon>
        <taxon>Metazoa</taxon>
        <taxon>Ecdysozoa</taxon>
        <taxon>Nematoda</taxon>
        <taxon>Chromadorea</taxon>
        <taxon>Rhabditida</taxon>
        <taxon>Rhabditina</taxon>
        <taxon>Rhabditomorpha</taxon>
        <taxon>Strongyloidea</taxon>
        <taxon>Heligmosomidae</taxon>
        <taxon>Nippostrongylus</taxon>
    </lineage>
</organism>
<dbReference type="InterPro" id="IPR015915">
    <property type="entry name" value="Kelch-typ_b-propeller"/>
</dbReference>
<keyword evidence="2" id="KW-0677">Repeat</keyword>
<gene>
    <name evidence="4" type="ORF">NBR_LOCUS13043</name>
</gene>
<dbReference type="SMART" id="SM00225">
    <property type="entry name" value="BTB"/>
    <property type="match status" value="1"/>
</dbReference>
<name>A0A0N4Y9N8_NIPBR</name>
<dbReference type="SUPFAM" id="SSF54695">
    <property type="entry name" value="POZ domain"/>
    <property type="match status" value="1"/>
</dbReference>
<protein>
    <submittedName>
        <fullName evidence="6">BTB domain-containing protein</fullName>
    </submittedName>
</protein>
<proteinExistence type="predicted"/>
<accession>A0A0N4Y9N8</accession>
<dbReference type="PROSITE" id="PS50097">
    <property type="entry name" value="BTB"/>
    <property type="match status" value="1"/>
</dbReference>
<evidence type="ECO:0000313" key="4">
    <source>
        <dbReference type="EMBL" id="VDL76632.1"/>
    </source>
</evidence>
<dbReference type="EMBL" id="UYSL01020928">
    <property type="protein sequence ID" value="VDL76632.1"/>
    <property type="molecule type" value="Genomic_DNA"/>
</dbReference>
<dbReference type="SMART" id="SM00612">
    <property type="entry name" value="Kelch"/>
    <property type="match status" value="1"/>
</dbReference>
<keyword evidence="5" id="KW-1185">Reference proteome</keyword>
<dbReference type="PANTHER" id="PTHR24412">
    <property type="entry name" value="KELCH PROTEIN"/>
    <property type="match status" value="1"/>
</dbReference>
<dbReference type="AlphaFoldDB" id="A0A0N4Y9N8"/>
<dbReference type="Gene3D" id="2.120.10.80">
    <property type="entry name" value="Kelch-type beta propeller"/>
    <property type="match status" value="1"/>
</dbReference>
<dbReference type="InterPro" id="IPR000210">
    <property type="entry name" value="BTB/POZ_dom"/>
</dbReference>
<keyword evidence="1" id="KW-0880">Kelch repeat</keyword>
<dbReference type="PANTHER" id="PTHR24412:SF480">
    <property type="entry name" value="KELCH-LIKE PROTEIN 8"/>
    <property type="match status" value="1"/>
</dbReference>
<evidence type="ECO:0000313" key="6">
    <source>
        <dbReference type="WBParaSite" id="NBR_0001304201-mRNA-1"/>
    </source>
</evidence>
<evidence type="ECO:0000259" key="3">
    <source>
        <dbReference type="PROSITE" id="PS50097"/>
    </source>
</evidence>